<dbReference type="SMART" id="SM00292">
    <property type="entry name" value="BRCT"/>
    <property type="match status" value="1"/>
</dbReference>
<dbReference type="InterPro" id="IPR013839">
    <property type="entry name" value="DNAligase_adenylation"/>
</dbReference>
<dbReference type="Gene3D" id="2.40.50.140">
    <property type="entry name" value="Nucleic acid-binding proteins"/>
    <property type="match status" value="1"/>
</dbReference>
<dbReference type="EMBL" id="CP043494">
    <property type="protein sequence ID" value="WNG43315.1"/>
    <property type="molecule type" value="Genomic_DNA"/>
</dbReference>
<dbReference type="Pfam" id="PF01653">
    <property type="entry name" value="DNA_ligase_aden"/>
    <property type="match status" value="1"/>
</dbReference>
<dbReference type="EC" id="6.5.1.2" evidence="11"/>
<proteinExistence type="inferred from homology"/>
<evidence type="ECO:0000256" key="1">
    <source>
        <dbReference type="ARBA" id="ARBA00004067"/>
    </source>
</evidence>
<dbReference type="InterPro" id="IPR018239">
    <property type="entry name" value="DNA_ligase_AS"/>
</dbReference>
<dbReference type="Proteomes" id="UP001611383">
    <property type="component" value="Chromosome"/>
</dbReference>
<feature type="region of interest" description="Disordered" evidence="12">
    <location>
        <begin position="1"/>
        <end position="20"/>
    </location>
</feature>
<keyword evidence="3 11" id="KW-0235">DNA replication</keyword>
<organism evidence="14 15">
    <name type="scientific">Archangium minus</name>
    <dbReference type="NCBI Taxonomy" id="83450"/>
    <lineage>
        <taxon>Bacteria</taxon>
        <taxon>Pseudomonadati</taxon>
        <taxon>Myxococcota</taxon>
        <taxon>Myxococcia</taxon>
        <taxon>Myxococcales</taxon>
        <taxon>Cystobacterineae</taxon>
        <taxon>Archangiaceae</taxon>
        <taxon>Archangium</taxon>
    </lineage>
</organism>
<gene>
    <name evidence="11 14" type="primary">ligA</name>
    <name evidence="14" type="ORF">F0U60_03805</name>
</gene>
<dbReference type="PIRSF" id="PIRSF001604">
    <property type="entry name" value="LigA"/>
    <property type="match status" value="1"/>
</dbReference>
<feature type="binding site" evidence="11">
    <location>
        <position position="423"/>
    </location>
    <ligand>
        <name>Zn(2+)</name>
        <dbReference type="ChEBI" id="CHEBI:29105"/>
    </ligand>
</feature>
<keyword evidence="2 11" id="KW-0436">Ligase</keyword>
<dbReference type="SUPFAM" id="SSF50249">
    <property type="entry name" value="Nucleic acid-binding proteins"/>
    <property type="match status" value="1"/>
</dbReference>
<dbReference type="Gene3D" id="3.40.50.10190">
    <property type="entry name" value="BRCT domain"/>
    <property type="match status" value="1"/>
</dbReference>
<comment type="function">
    <text evidence="1 11">DNA ligase that catalyzes the formation of phosphodiester linkages between 5'-phosphoryl and 3'-hydroxyl groups in double-stranded DNA using NAD as a coenzyme and as the energy source for the reaction. It is essential for DNA replication and repair of damaged DNA.</text>
</comment>
<dbReference type="Pfam" id="PF00533">
    <property type="entry name" value="BRCT"/>
    <property type="match status" value="1"/>
</dbReference>
<feature type="binding site" evidence="11">
    <location>
        <position position="152"/>
    </location>
    <ligand>
        <name>NAD(+)</name>
        <dbReference type="ChEBI" id="CHEBI:57540"/>
    </ligand>
</feature>
<feature type="binding site" evidence="11">
    <location>
        <position position="189"/>
    </location>
    <ligand>
        <name>NAD(+)</name>
        <dbReference type="ChEBI" id="CHEBI:57540"/>
    </ligand>
</feature>
<keyword evidence="11" id="KW-0464">Manganese</keyword>
<dbReference type="PROSITE" id="PS01055">
    <property type="entry name" value="DNA_LIGASE_N1"/>
    <property type="match status" value="1"/>
</dbReference>
<keyword evidence="7 11" id="KW-0460">Magnesium</keyword>
<dbReference type="InterPro" id="IPR041663">
    <property type="entry name" value="DisA/LigA_HHH"/>
</dbReference>
<dbReference type="InterPro" id="IPR010994">
    <property type="entry name" value="RuvA_2-like"/>
</dbReference>
<evidence type="ECO:0000256" key="7">
    <source>
        <dbReference type="ARBA" id="ARBA00022842"/>
    </source>
</evidence>
<dbReference type="NCBIfam" id="TIGR00575">
    <property type="entry name" value="dnlj"/>
    <property type="match status" value="1"/>
</dbReference>
<dbReference type="Gene3D" id="6.20.10.30">
    <property type="match status" value="1"/>
</dbReference>
<feature type="binding site" evidence="11">
    <location>
        <position position="329"/>
    </location>
    <ligand>
        <name>NAD(+)</name>
        <dbReference type="ChEBI" id="CHEBI:57540"/>
    </ligand>
</feature>
<dbReference type="Gene3D" id="1.10.287.610">
    <property type="entry name" value="Helix hairpin bin"/>
    <property type="match status" value="1"/>
</dbReference>
<dbReference type="Pfam" id="PF14520">
    <property type="entry name" value="HHH_5"/>
    <property type="match status" value="1"/>
</dbReference>
<dbReference type="PROSITE" id="PS50172">
    <property type="entry name" value="BRCT"/>
    <property type="match status" value="1"/>
</dbReference>
<feature type="region of interest" description="Disordered" evidence="12">
    <location>
        <begin position="207"/>
        <end position="226"/>
    </location>
</feature>
<evidence type="ECO:0000256" key="9">
    <source>
        <dbReference type="ARBA" id="ARBA00023204"/>
    </source>
</evidence>
<dbReference type="InterPro" id="IPR036420">
    <property type="entry name" value="BRCT_dom_sf"/>
</dbReference>
<keyword evidence="6 11" id="KW-0862">Zinc</keyword>
<dbReference type="SUPFAM" id="SSF56091">
    <property type="entry name" value="DNA ligase/mRNA capping enzyme, catalytic domain"/>
    <property type="match status" value="1"/>
</dbReference>
<feature type="binding site" evidence="11">
    <location>
        <begin position="50"/>
        <end position="54"/>
    </location>
    <ligand>
        <name>NAD(+)</name>
        <dbReference type="ChEBI" id="CHEBI:57540"/>
    </ligand>
</feature>
<dbReference type="InterPro" id="IPR003583">
    <property type="entry name" value="Hlx-hairpin-Hlx_DNA-bd_motif"/>
</dbReference>
<dbReference type="Pfam" id="PF03119">
    <property type="entry name" value="DNA_ligase_ZBD"/>
    <property type="match status" value="1"/>
</dbReference>
<dbReference type="NCBIfam" id="NF005932">
    <property type="entry name" value="PRK07956.1"/>
    <property type="match status" value="1"/>
</dbReference>
<comment type="cofactor">
    <cofactor evidence="11">
        <name>Mg(2+)</name>
        <dbReference type="ChEBI" id="CHEBI:18420"/>
    </cofactor>
    <cofactor evidence="11">
        <name>Mn(2+)</name>
        <dbReference type="ChEBI" id="CHEBI:29035"/>
    </cofactor>
</comment>
<dbReference type="InterPro" id="IPR012340">
    <property type="entry name" value="NA-bd_OB-fold"/>
</dbReference>
<evidence type="ECO:0000256" key="11">
    <source>
        <dbReference type="HAMAP-Rule" id="MF_01588"/>
    </source>
</evidence>
<evidence type="ECO:0000313" key="15">
    <source>
        <dbReference type="Proteomes" id="UP001611383"/>
    </source>
</evidence>
<dbReference type="SUPFAM" id="SSF52113">
    <property type="entry name" value="BRCT domain"/>
    <property type="match status" value="1"/>
</dbReference>
<dbReference type="PANTHER" id="PTHR23389:SF9">
    <property type="entry name" value="DNA LIGASE"/>
    <property type="match status" value="1"/>
</dbReference>
<feature type="binding site" evidence="11">
    <location>
        <position position="129"/>
    </location>
    <ligand>
        <name>NAD(+)</name>
        <dbReference type="ChEBI" id="CHEBI:57540"/>
    </ligand>
</feature>
<evidence type="ECO:0000256" key="2">
    <source>
        <dbReference type="ARBA" id="ARBA00022598"/>
    </source>
</evidence>
<name>A0ABY9WHQ2_9BACT</name>
<feature type="binding site" evidence="11">
    <location>
        <position position="305"/>
    </location>
    <ligand>
        <name>NAD(+)</name>
        <dbReference type="ChEBI" id="CHEBI:57540"/>
    </ligand>
</feature>
<evidence type="ECO:0000313" key="14">
    <source>
        <dbReference type="EMBL" id="WNG43315.1"/>
    </source>
</evidence>
<dbReference type="Pfam" id="PF03120">
    <property type="entry name" value="OB_DNA_ligase"/>
    <property type="match status" value="1"/>
</dbReference>
<evidence type="ECO:0000256" key="5">
    <source>
        <dbReference type="ARBA" id="ARBA00022763"/>
    </source>
</evidence>
<sequence>MQPELPTGTPPLRGDERRREVAQRRVEELRDLINTHDYRYYVLDSPEVTDAEYDALVRELRQLETEFPELVTPDSPTQRVGGRPGELFAPVEHRLPMRSLDNAFSDEELAAWAARVERRIGAGADYVCELKIDGLAVSLLYENGVLVRAATRGDGFVGEDITANVRTVRSVPMRLRGGQVPRVLEVRGEIYLPVKAFERLNQELTGRGERPFANPRNGAAGSIRQKDPAVTASRPLRLWCYALGFAEGVAFSRHSESLAWLERMGLPVNPELKKVRTLKQVQAFCAHWQEHRHDVDYEIDGAVVKVDALELQRELGETSKAPRWAIAFKFPPEERTTRVKSIAVNTGRTGKVTPFAVLEPVRVSGATVTYATLHNEEEVRRRDVREGDTVIVRRAGEVIPEVVGPVPSKRPPDARPWRFPKKCPSCGTKLVREEGEADWRCPNRVGCPSQAVEWLFHFASRGAMDIEHLGYVTGTQLLERGWVKDPADVFFLTAEQLGQLPNFGEKSVHNLLSAIEAARHRPLWRLLVGLNIRHVGPFAARLLTQAFPSMDALRQASLDELLTVQGVGPRIARSLHGWLEEPENVRLIEKLRRAGVQLREEAPAREPDASGALAGRTVVITGELETMSREEATHAAEAAGARVTSSVSKSTSFVVVGANPGATKYDKAQALGIETVDEQEFLRRLGTRRTVH</sequence>
<feature type="binding site" evidence="11">
    <location>
        <position position="447"/>
    </location>
    <ligand>
        <name>Zn(2+)</name>
        <dbReference type="ChEBI" id="CHEBI:29105"/>
    </ligand>
</feature>
<protein>
    <recommendedName>
        <fullName evidence="11">DNA ligase</fullName>
        <ecNumber evidence="11">6.5.1.2</ecNumber>
    </recommendedName>
    <alternativeName>
        <fullName evidence="11">Polydeoxyribonucleotide synthase [NAD(+)]</fullName>
    </alternativeName>
</protein>
<dbReference type="PANTHER" id="PTHR23389">
    <property type="entry name" value="CHROMOSOME TRANSMISSION FIDELITY FACTOR 18"/>
    <property type="match status" value="1"/>
</dbReference>
<accession>A0ABY9WHQ2</accession>
<dbReference type="InterPro" id="IPR001679">
    <property type="entry name" value="DNA_ligase"/>
</dbReference>
<keyword evidence="5 11" id="KW-0227">DNA damage</keyword>
<dbReference type="SMART" id="SM00278">
    <property type="entry name" value="HhH1"/>
    <property type="match status" value="2"/>
</dbReference>
<feature type="domain" description="BRCT" evidence="13">
    <location>
        <begin position="608"/>
        <end position="692"/>
    </location>
</feature>
<comment type="similarity">
    <text evidence="11">Belongs to the NAD-dependent DNA ligase family. LigA subfamily.</text>
</comment>
<dbReference type="Pfam" id="PF12826">
    <property type="entry name" value="HHH_2"/>
    <property type="match status" value="1"/>
</dbReference>
<keyword evidence="15" id="KW-1185">Reference proteome</keyword>
<dbReference type="InterPro" id="IPR001357">
    <property type="entry name" value="BRCT_dom"/>
</dbReference>
<feature type="binding site" evidence="11">
    <location>
        <position position="441"/>
    </location>
    <ligand>
        <name>Zn(2+)</name>
        <dbReference type="ChEBI" id="CHEBI:29105"/>
    </ligand>
</feature>
<comment type="catalytic activity">
    <reaction evidence="10 11">
        <text>NAD(+) + (deoxyribonucleotide)n-3'-hydroxyl + 5'-phospho-(deoxyribonucleotide)m = (deoxyribonucleotide)n+m + AMP + beta-nicotinamide D-nucleotide.</text>
        <dbReference type="EC" id="6.5.1.2"/>
    </reaction>
</comment>
<feature type="binding site" evidence="11">
    <location>
        <position position="426"/>
    </location>
    <ligand>
        <name>Zn(2+)</name>
        <dbReference type="ChEBI" id="CHEBI:29105"/>
    </ligand>
</feature>
<evidence type="ECO:0000256" key="8">
    <source>
        <dbReference type="ARBA" id="ARBA00023027"/>
    </source>
</evidence>
<dbReference type="GO" id="GO:0003911">
    <property type="term" value="F:DNA ligase (NAD+) activity"/>
    <property type="evidence" value="ECO:0007669"/>
    <property type="project" value="UniProtKB-EC"/>
</dbReference>
<dbReference type="InterPro" id="IPR004150">
    <property type="entry name" value="NAD_DNA_ligase_OB"/>
</dbReference>
<dbReference type="SMART" id="SM00532">
    <property type="entry name" value="LIGANc"/>
    <property type="match status" value="1"/>
</dbReference>
<dbReference type="CDD" id="cd00114">
    <property type="entry name" value="LIGANc"/>
    <property type="match status" value="1"/>
</dbReference>
<evidence type="ECO:0000259" key="13">
    <source>
        <dbReference type="PROSITE" id="PS50172"/>
    </source>
</evidence>
<feature type="active site" description="N6-AMP-lysine intermediate" evidence="11">
    <location>
        <position position="131"/>
    </location>
</feature>
<dbReference type="RefSeq" id="WP_395814037.1">
    <property type="nucleotide sequence ID" value="NZ_CP043494.1"/>
</dbReference>
<dbReference type="InterPro" id="IPR013840">
    <property type="entry name" value="DNAligase_N"/>
</dbReference>
<evidence type="ECO:0000256" key="10">
    <source>
        <dbReference type="ARBA" id="ARBA00034005"/>
    </source>
</evidence>
<dbReference type="Gene3D" id="3.30.470.30">
    <property type="entry name" value="DNA ligase/mRNA capping enzyme"/>
    <property type="match status" value="1"/>
</dbReference>
<keyword evidence="9 11" id="KW-0234">DNA repair</keyword>
<feature type="binding site" evidence="11">
    <location>
        <begin position="99"/>
        <end position="100"/>
    </location>
    <ligand>
        <name>NAD(+)</name>
        <dbReference type="ChEBI" id="CHEBI:57540"/>
    </ligand>
</feature>
<dbReference type="SUPFAM" id="SSF47781">
    <property type="entry name" value="RuvA domain 2-like"/>
    <property type="match status" value="1"/>
</dbReference>
<dbReference type="InterPro" id="IPR004149">
    <property type="entry name" value="Znf_DNAligase_C4"/>
</dbReference>
<evidence type="ECO:0000256" key="4">
    <source>
        <dbReference type="ARBA" id="ARBA00022723"/>
    </source>
</evidence>
<evidence type="ECO:0000256" key="12">
    <source>
        <dbReference type="SAM" id="MobiDB-lite"/>
    </source>
</evidence>
<evidence type="ECO:0000256" key="3">
    <source>
        <dbReference type="ARBA" id="ARBA00022705"/>
    </source>
</evidence>
<evidence type="ECO:0000256" key="6">
    <source>
        <dbReference type="ARBA" id="ARBA00022833"/>
    </source>
</evidence>
<dbReference type="HAMAP" id="MF_01588">
    <property type="entry name" value="DNA_ligase_A"/>
    <property type="match status" value="1"/>
</dbReference>
<reference evidence="14 15" key="1">
    <citation type="submission" date="2019-08" db="EMBL/GenBank/DDBJ databases">
        <title>Archangium and Cystobacter genomes.</title>
        <authorList>
            <person name="Chen I.-C.K."/>
            <person name="Wielgoss S."/>
        </authorList>
    </citation>
    <scope>NUCLEOTIDE SEQUENCE [LARGE SCALE GENOMIC DNA]</scope>
    <source>
        <strain evidence="14 15">Cbm 6</strain>
    </source>
</reference>
<keyword evidence="8 11" id="KW-0520">NAD</keyword>
<dbReference type="Gene3D" id="1.10.150.20">
    <property type="entry name" value="5' to 3' exonuclease, C-terminal subdomain"/>
    <property type="match status" value="2"/>
</dbReference>
<keyword evidence="4 11" id="KW-0479">Metal-binding</keyword>